<dbReference type="InterPro" id="IPR036259">
    <property type="entry name" value="MFS_trans_sf"/>
</dbReference>
<feature type="transmembrane region" description="Helical" evidence="4">
    <location>
        <begin position="181"/>
        <end position="202"/>
    </location>
</feature>
<name>C6XP45_HIRBI</name>
<keyword evidence="3 4" id="KW-0472">Membrane</keyword>
<dbReference type="InterPro" id="IPR011701">
    <property type="entry name" value="MFS"/>
</dbReference>
<feature type="transmembrane region" description="Helical" evidence="4">
    <location>
        <begin position="91"/>
        <end position="110"/>
    </location>
</feature>
<evidence type="ECO:0000256" key="2">
    <source>
        <dbReference type="ARBA" id="ARBA00022989"/>
    </source>
</evidence>
<dbReference type="Pfam" id="PF07690">
    <property type="entry name" value="MFS_1"/>
    <property type="match status" value="1"/>
</dbReference>
<dbReference type="SUPFAM" id="SSF103473">
    <property type="entry name" value="MFS general substrate transporter"/>
    <property type="match status" value="1"/>
</dbReference>
<dbReference type="PANTHER" id="PTHR11360">
    <property type="entry name" value="MONOCARBOXYLATE TRANSPORTER"/>
    <property type="match status" value="1"/>
</dbReference>
<dbReference type="InterPro" id="IPR020846">
    <property type="entry name" value="MFS_dom"/>
</dbReference>
<keyword evidence="2 4" id="KW-1133">Transmembrane helix</keyword>
<evidence type="ECO:0000256" key="1">
    <source>
        <dbReference type="ARBA" id="ARBA00022692"/>
    </source>
</evidence>
<dbReference type="PANTHER" id="PTHR11360:SF284">
    <property type="entry name" value="EG:103B4.3 PROTEIN-RELATED"/>
    <property type="match status" value="1"/>
</dbReference>
<keyword evidence="7" id="KW-1185">Reference proteome</keyword>
<feature type="transmembrane region" description="Helical" evidence="4">
    <location>
        <begin position="393"/>
        <end position="412"/>
    </location>
</feature>
<evidence type="ECO:0000259" key="5">
    <source>
        <dbReference type="PROSITE" id="PS50850"/>
    </source>
</evidence>
<dbReference type="eggNOG" id="COG2223">
    <property type="taxonomic scope" value="Bacteria"/>
</dbReference>
<evidence type="ECO:0000256" key="3">
    <source>
        <dbReference type="ARBA" id="ARBA00023136"/>
    </source>
</evidence>
<dbReference type="InterPro" id="IPR050327">
    <property type="entry name" value="Proton-linked_MCT"/>
</dbReference>
<dbReference type="KEGG" id="hba:Hbal_2550"/>
<dbReference type="GO" id="GO:0022857">
    <property type="term" value="F:transmembrane transporter activity"/>
    <property type="evidence" value="ECO:0007669"/>
    <property type="project" value="InterPro"/>
</dbReference>
<dbReference type="CDD" id="cd17355">
    <property type="entry name" value="MFS_YcxA_like"/>
    <property type="match status" value="1"/>
</dbReference>
<proteinExistence type="predicted"/>
<keyword evidence="1 4" id="KW-0812">Transmembrane</keyword>
<feature type="transmembrane region" description="Helical" evidence="4">
    <location>
        <begin position="362"/>
        <end position="381"/>
    </location>
</feature>
<dbReference type="Proteomes" id="UP000002745">
    <property type="component" value="Chromosome"/>
</dbReference>
<dbReference type="Gene3D" id="1.20.1250.20">
    <property type="entry name" value="MFS general substrate transporter like domains"/>
    <property type="match status" value="1"/>
</dbReference>
<dbReference type="STRING" id="582402.Hbal_2550"/>
<feature type="transmembrane region" description="Helical" evidence="4">
    <location>
        <begin position="148"/>
        <end position="175"/>
    </location>
</feature>
<accession>C6XP45</accession>
<feature type="transmembrane region" description="Helical" evidence="4">
    <location>
        <begin position="273"/>
        <end position="297"/>
    </location>
</feature>
<feature type="domain" description="Major facilitator superfamily (MFS) profile" evidence="5">
    <location>
        <begin position="23"/>
        <end position="417"/>
    </location>
</feature>
<dbReference type="OrthoDB" id="9796632at2"/>
<protein>
    <submittedName>
        <fullName evidence="6">Major facilitator superfamily MFS_1</fullName>
    </submittedName>
</protein>
<evidence type="ECO:0000313" key="6">
    <source>
        <dbReference type="EMBL" id="ACT60225.1"/>
    </source>
</evidence>
<feature type="transmembrane region" description="Helical" evidence="4">
    <location>
        <begin position="238"/>
        <end position="261"/>
    </location>
</feature>
<organism evidence="6 7">
    <name type="scientific">Hirschia baltica (strain ATCC 49814 / DSM 5838 / IFAM 1418)</name>
    <dbReference type="NCBI Taxonomy" id="582402"/>
    <lineage>
        <taxon>Bacteria</taxon>
        <taxon>Pseudomonadati</taxon>
        <taxon>Pseudomonadota</taxon>
        <taxon>Alphaproteobacteria</taxon>
        <taxon>Hyphomonadales</taxon>
        <taxon>Hyphomonadaceae</taxon>
        <taxon>Hirschia</taxon>
    </lineage>
</organism>
<sequence>MSIHKQASNGISSLTMKRARSQVLFASTIGNIVSFTPTVSAVFSLFLVPISTEFGWPRATVSGVLALVSLIAVFVYPCVGRLSDIYGSRRVILVGNLLFAPAVAMVALANGSVWQFYLLFAFVGLAGAIPSTAALSKVVSEWFDDKRGFALGLTAGLGNGLGSTIMPIIAGILMVNIGWRGAFVGIGTIIICLGFPVLFLFLREAKKHAVENITPEEKIEEAAPLPGYTLKEAARMRVFWLVLVAIALGAGCVTAIFTHVVSMVMDRGFELSVATGVISVFAMVGAGWQVVTGLLLDKFYTPKIVSPMFIVAIVGLLLIEYGTSIPAVYLGGVLMGIGLGAEFGCLPFFISRYFGLKAYGSIVGVVYSVVIFTQGVTPFLMDLMFDVFGNYNAPVSIMSVCLLLGGGFILMLPSFGAREQFEAKFEV</sequence>
<dbReference type="HOGENOM" id="CLU_001265_59_9_5"/>
<dbReference type="PROSITE" id="PS50850">
    <property type="entry name" value="MFS"/>
    <property type="match status" value="1"/>
</dbReference>
<dbReference type="RefSeq" id="WP_015828375.1">
    <property type="nucleotide sequence ID" value="NC_012982.1"/>
</dbReference>
<feature type="transmembrane region" description="Helical" evidence="4">
    <location>
        <begin position="23"/>
        <end position="47"/>
    </location>
</feature>
<dbReference type="EMBL" id="CP001678">
    <property type="protein sequence ID" value="ACT60225.1"/>
    <property type="molecule type" value="Genomic_DNA"/>
</dbReference>
<feature type="transmembrane region" description="Helical" evidence="4">
    <location>
        <begin position="328"/>
        <end position="350"/>
    </location>
</feature>
<feature type="transmembrane region" description="Helical" evidence="4">
    <location>
        <begin position="59"/>
        <end position="79"/>
    </location>
</feature>
<feature type="transmembrane region" description="Helical" evidence="4">
    <location>
        <begin position="304"/>
        <end position="322"/>
    </location>
</feature>
<evidence type="ECO:0000313" key="7">
    <source>
        <dbReference type="Proteomes" id="UP000002745"/>
    </source>
</evidence>
<reference evidence="7" key="1">
    <citation type="journal article" date="2011" name="J. Bacteriol.">
        <title>Genome sequences of eight morphologically diverse alphaproteobacteria.</title>
        <authorList>
            <consortium name="US DOE Joint Genome Institute"/>
            <person name="Brown P.J."/>
            <person name="Kysela D.T."/>
            <person name="Buechlein A."/>
            <person name="Hemmerich C."/>
            <person name="Brun Y.V."/>
        </authorList>
    </citation>
    <scope>NUCLEOTIDE SEQUENCE [LARGE SCALE GENOMIC DNA]</scope>
    <source>
        <strain evidence="7">ATCC 49814 / DSM 5838 / IFAM 1418</strain>
    </source>
</reference>
<feature type="transmembrane region" description="Helical" evidence="4">
    <location>
        <begin position="116"/>
        <end position="136"/>
    </location>
</feature>
<dbReference type="AlphaFoldDB" id="C6XP45"/>
<evidence type="ECO:0000256" key="4">
    <source>
        <dbReference type="SAM" id="Phobius"/>
    </source>
</evidence>
<gene>
    <name evidence="6" type="ordered locus">Hbal_2550</name>
</gene>